<evidence type="ECO:0000313" key="4">
    <source>
        <dbReference type="Proteomes" id="UP001516472"/>
    </source>
</evidence>
<dbReference type="EMBL" id="JAAIYO010000008">
    <property type="protein sequence ID" value="MBE4751381.1"/>
    <property type="molecule type" value="Genomic_DNA"/>
</dbReference>
<keyword evidence="2" id="KW-0479">Metal-binding</keyword>
<comment type="similarity">
    <text evidence="1 2">Belongs to the cytochrome P450 family.</text>
</comment>
<accession>A0ABR9PTX2</accession>
<keyword evidence="2" id="KW-0503">Monooxygenase</keyword>
<dbReference type="RefSeq" id="WP_193428592.1">
    <property type="nucleotide sequence ID" value="NZ_CBCSIP010000065.1"/>
</dbReference>
<dbReference type="PANTHER" id="PTHR46696">
    <property type="entry name" value="P450, PUTATIVE (EUROFUNG)-RELATED"/>
    <property type="match status" value="1"/>
</dbReference>
<comment type="caution">
    <text evidence="3">The sequence shown here is derived from an EMBL/GenBank/DDBJ whole genome shotgun (WGS) entry which is preliminary data.</text>
</comment>
<organism evidence="3 4">
    <name type="scientific">Corallococcus soli</name>
    <dbReference type="NCBI Taxonomy" id="2710757"/>
    <lineage>
        <taxon>Bacteria</taxon>
        <taxon>Pseudomonadati</taxon>
        <taxon>Myxococcota</taxon>
        <taxon>Myxococcia</taxon>
        <taxon>Myxococcales</taxon>
        <taxon>Cystobacterineae</taxon>
        <taxon>Myxococcaceae</taxon>
        <taxon>Corallococcus</taxon>
    </lineage>
</organism>
<dbReference type="CDD" id="cd11036">
    <property type="entry name" value="AknT-like"/>
    <property type="match status" value="1"/>
</dbReference>
<dbReference type="PANTHER" id="PTHR46696:SF1">
    <property type="entry name" value="CYTOCHROME P450 YJIB-RELATED"/>
    <property type="match status" value="1"/>
</dbReference>
<keyword evidence="2" id="KW-0408">Iron</keyword>
<proteinExistence type="inferred from homology"/>
<evidence type="ECO:0000256" key="2">
    <source>
        <dbReference type="RuleBase" id="RU000461"/>
    </source>
</evidence>
<protein>
    <submittedName>
        <fullName evidence="3">Cytochrome P450</fullName>
    </submittedName>
</protein>
<dbReference type="PROSITE" id="PS00086">
    <property type="entry name" value="CYTOCHROME_P450"/>
    <property type="match status" value="1"/>
</dbReference>
<reference evidence="3 4" key="1">
    <citation type="submission" date="2020-02" db="EMBL/GenBank/DDBJ databases">
        <authorList>
            <person name="Babadi Z.K."/>
            <person name="Risdian C."/>
            <person name="Ebrahimipour G.H."/>
            <person name="Wink J."/>
        </authorList>
    </citation>
    <scope>NUCLEOTIDE SEQUENCE [LARGE SCALE GENOMIC DNA]</scope>
    <source>
        <strain evidence="3 4">ZKHCc1 1396</strain>
    </source>
</reference>
<sequence length="381" mass="40722">MTPPTDPYQAVTHPDPYPYYAGLCARGGLQRIPGFEPWVAADAATVQAVLAHGQLRVRPQAEPVPSHLVGSAAGALFGRLVRMNDAAPYPLVKQALSDTLPLLVKTVHVASRLQAARLFSGLRLSRLPETALQFPVFVLGSLLGLPETSLEESVRDVEAYVRSVAHPASSPEGAAGAARLVERMTARLHSSPRLPDVLAAFAARLRHGGAPEEALIPNTVGLLTQAYEATAGLVGASLLAIARMPQLREEVARGECTLEDIIREAARHDAPVQNTRRFLHARATLGEQELEAGATVVVVLAAANRDPRVNPQPERFLPHRHDRRTFTFGAGAHACPGQTLAVTMATAAVEQVLASDLDLTPLSRSVTWRPSTNARILGGFS</sequence>
<dbReference type="InterPro" id="IPR002397">
    <property type="entry name" value="Cyt_P450_B"/>
</dbReference>
<dbReference type="InterPro" id="IPR017972">
    <property type="entry name" value="Cyt_P450_CS"/>
</dbReference>
<name>A0ABR9PTX2_9BACT</name>
<keyword evidence="4" id="KW-1185">Reference proteome</keyword>
<keyword evidence="2" id="KW-0560">Oxidoreductase</keyword>
<evidence type="ECO:0000313" key="3">
    <source>
        <dbReference type="EMBL" id="MBE4751381.1"/>
    </source>
</evidence>
<dbReference type="PRINTS" id="PR00359">
    <property type="entry name" value="BP450"/>
</dbReference>
<dbReference type="Proteomes" id="UP001516472">
    <property type="component" value="Unassembled WGS sequence"/>
</dbReference>
<dbReference type="Pfam" id="PF00067">
    <property type="entry name" value="p450"/>
    <property type="match status" value="1"/>
</dbReference>
<dbReference type="Gene3D" id="1.10.630.10">
    <property type="entry name" value="Cytochrome P450"/>
    <property type="match status" value="1"/>
</dbReference>
<dbReference type="SUPFAM" id="SSF48264">
    <property type="entry name" value="Cytochrome P450"/>
    <property type="match status" value="1"/>
</dbReference>
<dbReference type="InterPro" id="IPR036396">
    <property type="entry name" value="Cyt_P450_sf"/>
</dbReference>
<keyword evidence="2" id="KW-0349">Heme</keyword>
<gene>
    <name evidence="3" type="ORF">G4177_24710</name>
</gene>
<dbReference type="InterPro" id="IPR001128">
    <property type="entry name" value="Cyt_P450"/>
</dbReference>
<evidence type="ECO:0000256" key="1">
    <source>
        <dbReference type="ARBA" id="ARBA00010617"/>
    </source>
</evidence>